<name>A0A238ZBE8_HALEZ</name>
<dbReference type="RefSeq" id="WP_089309457.1">
    <property type="nucleotide sequence ID" value="NZ_FZNK01000041.1"/>
</dbReference>
<accession>A0A238ZBE8</accession>
<reference evidence="2 3" key="1">
    <citation type="submission" date="2017-06" db="EMBL/GenBank/DDBJ databases">
        <authorList>
            <person name="Kim H.J."/>
            <person name="Triplett B.A."/>
        </authorList>
    </citation>
    <scope>NUCLEOTIDE SEQUENCE [LARGE SCALE GENOMIC DNA]</scope>
    <source>
        <strain evidence="2 3">DSM 19316</strain>
    </source>
</reference>
<dbReference type="InterPro" id="IPR036397">
    <property type="entry name" value="RNaseH_sf"/>
</dbReference>
<protein>
    <submittedName>
        <fullName evidence="2">RNase_H superfamily protein</fullName>
    </submittedName>
</protein>
<dbReference type="Gene3D" id="3.30.420.10">
    <property type="entry name" value="Ribonuclease H-like superfamily/Ribonuclease H"/>
    <property type="match status" value="1"/>
</dbReference>
<sequence>MTELTTIAFDIETTGFGADDKLTVVGFDSAVSSRVFLNTGDSAPTTGLADQVNDTLLTPVQLSFHDSEPELLTELATFVTSTLTQRDAKLVAYNGERWNGGFDLPFLRTRCCTHGFEWPFGTLPYVDVMDVFEKRFNTSEDSLSGVYGELIGSGLNDLDPFADSGEAVTVWEEGTYEPLVTHNVADIRRTRSLMELAERYCSKSDFSMKSLEPVSDEG</sequence>
<dbReference type="InterPro" id="IPR012337">
    <property type="entry name" value="RNaseH-like_sf"/>
</dbReference>
<evidence type="ECO:0000259" key="1">
    <source>
        <dbReference type="Pfam" id="PF13482"/>
    </source>
</evidence>
<organism evidence="2 3">
    <name type="scientific">Halorubrum ezzemoulense</name>
    <name type="common">Halorubrum chaoviator</name>
    <dbReference type="NCBI Taxonomy" id="337243"/>
    <lineage>
        <taxon>Archaea</taxon>
        <taxon>Methanobacteriati</taxon>
        <taxon>Methanobacteriota</taxon>
        <taxon>Stenosarchaea group</taxon>
        <taxon>Halobacteria</taxon>
        <taxon>Halobacteriales</taxon>
        <taxon>Haloferacaceae</taxon>
        <taxon>Halorubrum</taxon>
    </lineage>
</organism>
<dbReference type="EMBL" id="FZNK01000041">
    <property type="protein sequence ID" value="SNR80620.1"/>
    <property type="molecule type" value="Genomic_DNA"/>
</dbReference>
<dbReference type="Proteomes" id="UP000198297">
    <property type="component" value="Unassembled WGS sequence"/>
</dbReference>
<evidence type="ECO:0000313" key="2">
    <source>
        <dbReference type="EMBL" id="SNR80620.1"/>
    </source>
</evidence>
<evidence type="ECO:0000313" key="3">
    <source>
        <dbReference type="Proteomes" id="UP000198297"/>
    </source>
</evidence>
<gene>
    <name evidence="2" type="ORF">SAMN06266787_1412</name>
</gene>
<proteinExistence type="predicted"/>
<dbReference type="SUPFAM" id="SSF53098">
    <property type="entry name" value="Ribonuclease H-like"/>
    <property type="match status" value="1"/>
</dbReference>
<feature type="domain" description="YprB ribonuclease H-like" evidence="1">
    <location>
        <begin position="9"/>
        <end position="196"/>
    </location>
</feature>
<dbReference type="Pfam" id="PF13482">
    <property type="entry name" value="RNase_H_2"/>
    <property type="match status" value="1"/>
</dbReference>
<dbReference type="GO" id="GO:0003676">
    <property type="term" value="F:nucleic acid binding"/>
    <property type="evidence" value="ECO:0007669"/>
    <property type="project" value="InterPro"/>
</dbReference>
<dbReference type="InterPro" id="IPR038720">
    <property type="entry name" value="YprB_RNase_H-like_dom"/>
</dbReference>
<dbReference type="AlphaFoldDB" id="A0A238ZBE8"/>